<evidence type="ECO:0000256" key="6">
    <source>
        <dbReference type="ARBA" id="ARBA00023157"/>
    </source>
</evidence>
<dbReference type="Proteomes" id="UP000694871">
    <property type="component" value="Unplaced"/>
</dbReference>
<dbReference type="Pfam" id="PF00328">
    <property type="entry name" value="His_Phos_2"/>
    <property type="match status" value="1"/>
</dbReference>
<protein>
    <recommendedName>
        <fullName evidence="3">acid phosphatase</fullName>
        <ecNumber evidence="3">3.1.3.2</ecNumber>
    </recommendedName>
</protein>
<evidence type="ECO:0000256" key="5">
    <source>
        <dbReference type="ARBA" id="ARBA00022801"/>
    </source>
</evidence>
<evidence type="ECO:0000313" key="8">
    <source>
        <dbReference type="Proteomes" id="UP000694871"/>
    </source>
</evidence>
<dbReference type="CDD" id="cd07061">
    <property type="entry name" value="HP_HAP_like"/>
    <property type="match status" value="1"/>
</dbReference>
<accession>A0ABM1JNM5</accession>
<dbReference type="InterPro" id="IPR029033">
    <property type="entry name" value="His_PPase_superfam"/>
</dbReference>
<dbReference type="PANTHER" id="PTHR11567">
    <property type="entry name" value="ACID PHOSPHATASE-RELATED"/>
    <property type="match status" value="1"/>
</dbReference>
<evidence type="ECO:0000313" key="9">
    <source>
        <dbReference type="RefSeq" id="XP_015263062.1"/>
    </source>
</evidence>
<keyword evidence="4" id="KW-0732">Signal</keyword>
<keyword evidence="8" id="KW-1185">Reference proteome</keyword>
<evidence type="ECO:0000256" key="3">
    <source>
        <dbReference type="ARBA" id="ARBA00012646"/>
    </source>
</evidence>
<dbReference type="PANTHER" id="PTHR11567:SF211">
    <property type="entry name" value="PROSTATIC ACID PHOSPHATASE"/>
    <property type="match status" value="1"/>
</dbReference>
<dbReference type="SUPFAM" id="SSF53254">
    <property type="entry name" value="Phosphoglycerate mutase-like"/>
    <property type="match status" value="1"/>
</dbReference>
<keyword evidence="5" id="KW-0378">Hydrolase</keyword>
<keyword evidence="7" id="KW-0325">Glycoprotein</keyword>
<gene>
    <name evidence="9" type="primary">LOC107107296</name>
</gene>
<dbReference type="EC" id="3.1.3.2" evidence="3"/>
<reference evidence="9" key="1">
    <citation type="submission" date="2025-08" db="UniProtKB">
        <authorList>
            <consortium name="RefSeq"/>
        </authorList>
    </citation>
    <scope>IDENTIFICATION</scope>
</reference>
<dbReference type="InterPro" id="IPR050645">
    <property type="entry name" value="Histidine_acid_phosphatase"/>
</dbReference>
<comment type="catalytic activity">
    <reaction evidence="1">
        <text>a phosphate monoester + H2O = an alcohol + phosphate</text>
        <dbReference type="Rhea" id="RHEA:15017"/>
        <dbReference type="ChEBI" id="CHEBI:15377"/>
        <dbReference type="ChEBI" id="CHEBI:30879"/>
        <dbReference type="ChEBI" id="CHEBI:43474"/>
        <dbReference type="ChEBI" id="CHEBI:67140"/>
        <dbReference type="EC" id="3.1.3.2"/>
    </reaction>
</comment>
<dbReference type="Gene3D" id="3.40.50.1240">
    <property type="entry name" value="Phosphoglycerate mutase-like"/>
    <property type="match status" value="2"/>
</dbReference>
<evidence type="ECO:0000256" key="4">
    <source>
        <dbReference type="ARBA" id="ARBA00022729"/>
    </source>
</evidence>
<name>A0ABM1JNM5_GEKJA</name>
<organism evidence="8 9">
    <name type="scientific">Gekko japonicus</name>
    <name type="common">Schlegel's Japanese gecko</name>
    <dbReference type="NCBI Taxonomy" id="146911"/>
    <lineage>
        <taxon>Eukaryota</taxon>
        <taxon>Metazoa</taxon>
        <taxon>Chordata</taxon>
        <taxon>Craniata</taxon>
        <taxon>Vertebrata</taxon>
        <taxon>Euteleostomi</taxon>
        <taxon>Lepidosauria</taxon>
        <taxon>Squamata</taxon>
        <taxon>Bifurcata</taxon>
        <taxon>Gekkota</taxon>
        <taxon>Gekkonidae</taxon>
        <taxon>Gekkoninae</taxon>
        <taxon>Gekko</taxon>
    </lineage>
</organism>
<evidence type="ECO:0000256" key="7">
    <source>
        <dbReference type="ARBA" id="ARBA00023180"/>
    </source>
</evidence>
<comment type="similarity">
    <text evidence="2">Belongs to the histidine acid phosphatase family.</text>
</comment>
<keyword evidence="6" id="KW-1015">Disulfide bond</keyword>
<sequence length="266" mass="30253">METGPHFKVILQSYTKKGTGHRDMDNLLSTDHDRTIMSAQATLAGLYPPTSGQIWNRKILWQPIPVRTLPQSLDYLYAPIPGCPRYDRIQNDTMKSNIFQRKILPYTITHHYPIPGWATPAVLAKLEELSDLTLLSLFGIYKRREKSLLQGGLIVKAVLKDIIEATKRENKRKLMVYSAHATTIAAFQIALNVYNGKVPPWSSCQFIELYEDINGQYTIEMYYRNDTSGNLHQLTLPGCSIFCSLPKFIQLVSPVIVADRAQECHN</sequence>
<evidence type="ECO:0000256" key="1">
    <source>
        <dbReference type="ARBA" id="ARBA00000032"/>
    </source>
</evidence>
<evidence type="ECO:0000256" key="2">
    <source>
        <dbReference type="ARBA" id="ARBA00005375"/>
    </source>
</evidence>
<dbReference type="RefSeq" id="XP_015263062.1">
    <property type="nucleotide sequence ID" value="XM_015407576.1"/>
</dbReference>
<dbReference type="InterPro" id="IPR000560">
    <property type="entry name" value="His_Pase_clade-2"/>
</dbReference>
<dbReference type="GeneID" id="107107296"/>
<proteinExistence type="inferred from homology"/>